<feature type="domain" description="Zinc finger LSD1-type" evidence="4">
    <location>
        <begin position="89"/>
        <end position="113"/>
    </location>
</feature>
<evidence type="ECO:0000256" key="2">
    <source>
        <dbReference type="ARBA" id="ARBA00023242"/>
    </source>
</evidence>
<dbReference type="NCBIfam" id="TIGR01053">
    <property type="entry name" value="LSD1"/>
    <property type="match status" value="3"/>
</dbReference>
<accession>A0A0D3FLM0</accession>
<dbReference type="PANTHER" id="PTHR31747:SF3">
    <property type="entry name" value="PROTEIN LSD1"/>
    <property type="match status" value="1"/>
</dbReference>
<name>A0A0D3FLM0_9ORYZ</name>
<evidence type="ECO:0000256" key="3">
    <source>
        <dbReference type="SAM" id="MobiDB-lite"/>
    </source>
</evidence>
<dbReference type="GO" id="GO:0005634">
    <property type="term" value="C:nucleus"/>
    <property type="evidence" value="ECO:0007669"/>
    <property type="project" value="UniProtKB-SubCell"/>
</dbReference>
<dbReference type="PANTHER" id="PTHR31747">
    <property type="entry name" value="PROTEIN LSD1"/>
    <property type="match status" value="1"/>
</dbReference>
<keyword evidence="6" id="KW-1185">Reference proteome</keyword>
<reference evidence="5" key="1">
    <citation type="journal article" date="2009" name="Rice">
        <title>De Novo Next Generation Sequencing of Plant Genomes.</title>
        <authorList>
            <person name="Rounsley S."/>
            <person name="Marri P.R."/>
            <person name="Yu Y."/>
            <person name="He R."/>
            <person name="Sisneros N."/>
            <person name="Goicoechea J.L."/>
            <person name="Lee S.J."/>
            <person name="Angelova A."/>
            <person name="Kudrna D."/>
            <person name="Luo M."/>
            <person name="Affourtit J."/>
            <person name="Desany B."/>
            <person name="Knight J."/>
            <person name="Niazi F."/>
            <person name="Egholm M."/>
            <person name="Wing R.A."/>
        </authorList>
    </citation>
    <scope>NUCLEOTIDE SEQUENCE [LARGE SCALE GENOMIC DNA]</scope>
    <source>
        <strain evidence="5">cv. IRGC 105608</strain>
    </source>
</reference>
<evidence type="ECO:0000259" key="4">
    <source>
        <dbReference type="Pfam" id="PF06943"/>
    </source>
</evidence>
<sequence>MTSRAEPRLVVLLPNPTLLAIPPPRRRRRREEPPPCCWCSVDRRAVGALPFPGATTTTTHCRRGVGGLRCGGLVSFLLLLLLRRSQIVCHGCRSVLRYPSGAPSVCCALCQAITTVPPPAPVMEMAHLICGGCRTLLMYTRNADTVRCSCCSTVNLVRPVNNIAHVSCGQCRTTLMYPYGAPSVKCAICHYITNTGMNTVAPTPSPMPTSSGSSYNAPPSGSSYNAPPPTSAPTSRPQNVTVVVENPMTVDEKGKLVSNVVVGVTTGK</sequence>
<dbReference type="InterPro" id="IPR040319">
    <property type="entry name" value="LSD1-like"/>
</dbReference>
<dbReference type="Proteomes" id="UP000026960">
    <property type="component" value="Chromosome 3"/>
</dbReference>
<dbReference type="Pfam" id="PF06943">
    <property type="entry name" value="zf-LSD1"/>
    <property type="match status" value="3"/>
</dbReference>
<dbReference type="eggNOG" id="ENOG502QQTC">
    <property type="taxonomic scope" value="Eukaryota"/>
</dbReference>
<feature type="domain" description="Zinc finger LSD1-type" evidence="4">
    <location>
        <begin position="130"/>
        <end position="154"/>
    </location>
</feature>
<evidence type="ECO:0000313" key="5">
    <source>
        <dbReference type="EnsemblPlants" id="OBART03G27110.1"/>
    </source>
</evidence>
<comment type="subcellular location">
    <subcellularLocation>
        <location evidence="1">Nucleus</location>
    </subcellularLocation>
</comment>
<organism evidence="5">
    <name type="scientific">Oryza barthii</name>
    <dbReference type="NCBI Taxonomy" id="65489"/>
    <lineage>
        <taxon>Eukaryota</taxon>
        <taxon>Viridiplantae</taxon>
        <taxon>Streptophyta</taxon>
        <taxon>Embryophyta</taxon>
        <taxon>Tracheophyta</taxon>
        <taxon>Spermatophyta</taxon>
        <taxon>Magnoliopsida</taxon>
        <taxon>Liliopsida</taxon>
        <taxon>Poales</taxon>
        <taxon>Poaceae</taxon>
        <taxon>BOP clade</taxon>
        <taxon>Oryzoideae</taxon>
        <taxon>Oryzeae</taxon>
        <taxon>Oryzinae</taxon>
        <taxon>Oryza</taxon>
    </lineage>
</organism>
<feature type="compositionally biased region" description="Polar residues" evidence="3">
    <location>
        <begin position="215"/>
        <end position="225"/>
    </location>
</feature>
<feature type="domain" description="Zinc finger LSD1-type" evidence="4">
    <location>
        <begin position="168"/>
        <end position="192"/>
    </location>
</feature>
<proteinExistence type="predicted"/>
<protein>
    <recommendedName>
        <fullName evidence="4">Zinc finger LSD1-type domain-containing protein</fullName>
    </recommendedName>
</protein>
<dbReference type="InterPro" id="IPR005735">
    <property type="entry name" value="Znf_LSD1"/>
</dbReference>
<dbReference type="AlphaFoldDB" id="A0A0D3FLM0"/>
<dbReference type="PaxDb" id="65489-OBART03G27110.1"/>
<evidence type="ECO:0000256" key="1">
    <source>
        <dbReference type="ARBA" id="ARBA00004123"/>
    </source>
</evidence>
<keyword evidence="2" id="KW-0539">Nucleus</keyword>
<dbReference type="EnsemblPlants" id="OBART03G27110.1">
    <property type="protein sequence ID" value="OBART03G27110.1"/>
    <property type="gene ID" value="OBART03G27110"/>
</dbReference>
<reference evidence="5" key="2">
    <citation type="submission" date="2015-03" db="UniProtKB">
        <authorList>
            <consortium name="EnsemblPlants"/>
        </authorList>
    </citation>
    <scope>IDENTIFICATION</scope>
</reference>
<dbReference type="STRING" id="65489.A0A0D3FLM0"/>
<feature type="region of interest" description="Disordered" evidence="3">
    <location>
        <begin position="202"/>
        <end position="239"/>
    </location>
</feature>
<evidence type="ECO:0000313" key="6">
    <source>
        <dbReference type="Proteomes" id="UP000026960"/>
    </source>
</evidence>
<dbReference type="Gramene" id="OBART03G27110.1">
    <property type="protein sequence ID" value="OBART03G27110.1"/>
    <property type="gene ID" value="OBART03G27110"/>
</dbReference>